<reference evidence="2" key="2">
    <citation type="submission" date="2020-09" db="EMBL/GenBank/DDBJ databases">
        <authorList>
            <person name="Sun Q."/>
            <person name="Kim S."/>
        </authorList>
    </citation>
    <scope>NUCLEOTIDE SEQUENCE</scope>
    <source>
        <strain evidence="2">KCTC 23714</strain>
    </source>
</reference>
<feature type="transmembrane region" description="Helical" evidence="1">
    <location>
        <begin position="7"/>
        <end position="27"/>
    </location>
</feature>
<accession>A0A918MJM0</accession>
<dbReference type="AlphaFoldDB" id="A0A918MJM0"/>
<comment type="caution">
    <text evidence="2">The sequence shown here is derived from an EMBL/GenBank/DDBJ whole genome shotgun (WGS) entry which is preliminary data.</text>
</comment>
<name>A0A918MJM0_9RHOB</name>
<sequence length="76" mass="8076">MAVNTDLYLVIGIIVVALAIPAVFAAYSEGRVPRAASILVLIGGSLVVMALTKKPGGYEVQDIPNAFYRVIGQLMR</sequence>
<feature type="transmembrane region" description="Helical" evidence="1">
    <location>
        <begin position="33"/>
        <end position="51"/>
    </location>
</feature>
<dbReference type="EMBL" id="BMYQ01000005">
    <property type="protein sequence ID" value="GGW32352.1"/>
    <property type="molecule type" value="Genomic_DNA"/>
</dbReference>
<organism evidence="2 3">
    <name type="scientific">Gemmobacter lanyuensis</name>
    <dbReference type="NCBI Taxonomy" id="1054497"/>
    <lineage>
        <taxon>Bacteria</taxon>
        <taxon>Pseudomonadati</taxon>
        <taxon>Pseudomonadota</taxon>
        <taxon>Alphaproteobacteria</taxon>
        <taxon>Rhodobacterales</taxon>
        <taxon>Paracoccaceae</taxon>
        <taxon>Gemmobacter</taxon>
    </lineage>
</organism>
<keyword evidence="1" id="KW-1133">Transmembrane helix</keyword>
<protein>
    <recommendedName>
        <fullName evidence="4">50S ribosomal protein L35</fullName>
    </recommendedName>
</protein>
<keyword evidence="1" id="KW-0472">Membrane</keyword>
<evidence type="ECO:0000313" key="2">
    <source>
        <dbReference type="EMBL" id="GGW32352.1"/>
    </source>
</evidence>
<reference evidence="2" key="1">
    <citation type="journal article" date="2014" name="Int. J. Syst. Evol. Microbiol.">
        <title>Complete genome sequence of Corynebacterium casei LMG S-19264T (=DSM 44701T), isolated from a smear-ripened cheese.</title>
        <authorList>
            <consortium name="US DOE Joint Genome Institute (JGI-PGF)"/>
            <person name="Walter F."/>
            <person name="Albersmeier A."/>
            <person name="Kalinowski J."/>
            <person name="Ruckert C."/>
        </authorList>
    </citation>
    <scope>NUCLEOTIDE SEQUENCE</scope>
    <source>
        <strain evidence="2">KCTC 23714</strain>
    </source>
</reference>
<keyword evidence="3" id="KW-1185">Reference proteome</keyword>
<evidence type="ECO:0008006" key="4">
    <source>
        <dbReference type="Google" id="ProtNLM"/>
    </source>
</evidence>
<dbReference type="Proteomes" id="UP000628984">
    <property type="component" value="Unassembled WGS sequence"/>
</dbReference>
<evidence type="ECO:0000256" key="1">
    <source>
        <dbReference type="SAM" id="Phobius"/>
    </source>
</evidence>
<proteinExistence type="predicted"/>
<gene>
    <name evidence="2" type="ORF">GCM10011452_21210</name>
</gene>
<keyword evidence="1" id="KW-0812">Transmembrane</keyword>
<evidence type="ECO:0000313" key="3">
    <source>
        <dbReference type="Proteomes" id="UP000628984"/>
    </source>
</evidence>